<comment type="caution">
    <text evidence="1">The sequence shown here is derived from an EMBL/GenBank/DDBJ whole genome shotgun (WGS) entry which is preliminary data.</text>
</comment>
<dbReference type="AlphaFoldDB" id="A0A7J6UVN8"/>
<name>A0A7J6UVN8_THATH</name>
<feature type="non-terminal residue" evidence="1">
    <location>
        <position position="235"/>
    </location>
</feature>
<accession>A0A7J6UVN8</accession>
<reference evidence="1 2" key="1">
    <citation type="submission" date="2020-06" db="EMBL/GenBank/DDBJ databases">
        <title>Transcriptomic and genomic resources for Thalictrum thalictroides and T. hernandezii: Facilitating candidate gene discovery in an emerging model plant lineage.</title>
        <authorList>
            <person name="Arias T."/>
            <person name="Riano-Pachon D.M."/>
            <person name="Di Stilio V.S."/>
        </authorList>
    </citation>
    <scope>NUCLEOTIDE SEQUENCE [LARGE SCALE GENOMIC DNA]</scope>
    <source>
        <strain evidence="2">cv. WT478/WT964</strain>
        <tissue evidence="1">Leaves</tissue>
    </source>
</reference>
<gene>
    <name evidence="1" type="ORF">FRX31_033882</name>
</gene>
<organism evidence="1 2">
    <name type="scientific">Thalictrum thalictroides</name>
    <name type="common">Rue-anemone</name>
    <name type="synonym">Anemone thalictroides</name>
    <dbReference type="NCBI Taxonomy" id="46969"/>
    <lineage>
        <taxon>Eukaryota</taxon>
        <taxon>Viridiplantae</taxon>
        <taxon>Streptophyta</taxon>
        <taxon>Embryophyta</taxon>
        <taxon>Tracheophyta</taxon>
        <taxon>Spermatophyta</taxon>
        <taxon>Magnoliopsida</taxon>
        <taxon>Ranunculales</taxon>
        <taxon>Ranunculaceae</taxon>
        <taxon>Thalictroideae</taxon>
        <taxon>Thalictrum</taxon>
    </lineage>
</organism>
<dbReference type="Proteomes" id="UP000554482">
    <property type="component" value="Unassembled WGS sequence"/>
</dbReference>
<feature type="non-terminal residue" evidence="1">
    <location>
        <position position="1"/>
    </location>
</feature>
<protein>
    <submittedName>
        <fullName evidence="1">Uncharacterized protein</fullName>
    </submittedName>
</protein>
<proteinExistence type="predicted"/>
<evidence type="ECO:0000313" key="2">
    <source>
        <dbReference type="Proteomes" id="UP000554482"/>
    </source>
</evidence>
<dbReference type="EMBL" id="JABWDY010042629">
    <property type="protein sequence ID" value="KAF5176531.1"/>
    <property type="molecule type" value="Genomic_DNA"/>
</dbReference>
<keyword evidence="2" id="KW-1185">Reference proteome</keyword>
<evidence type="ECO:0000313" key="1">
    <source>
        <dbReference type="EMBL" id="KAF5176531.1"/>
    </source>
</evidence>
<dbReference type="OrthoDB" id="10030083at2759"/>
<sequence length="235" mass="27148">CCMPDAAEDDQTYELRLDFFWRCFPNGRDLYDPVTMNSACTGEKTVIDEGHKSYQVDTPHVLFLLYSSSSSITEFVQYQFYDKHFRCLCSLSKVVGKGASVVEDLIQLFLKRLQSIGLDNKQLYDPVTMNSACTGEKTVIDEGHKSYQVDTPHVLFLLYSSSSSITEFVQYQFYDKHFSFKQIWNIILFPFKNLKDPILERPSQMHLEDVLFLLERSIFKQLLGIGHFAGYCSSE</sequence>